<evidence type="ECO:0000256" key="3">
    <source>
        <dbReference type="ARBA" id="ARBA00023002"/>
    </source>
</evidence>
<keyword evidence="10" id="KW-1185">Reference proteome</keyword>
<dbReference type="EC" id="1.8.1.8" evidence="1"/>
<evidence type="ECO:0000256" key="5">
    <source>
        <dbReference type="ARBA" id="ARBA00025782"/>
    </source>
</evidence>
<evidence type="ECO:0000313" key="9">
    <source>
        <dbReference type="EMBL" id="MQM19549.1"/>
    </source>
</evidence>
<keyword evidence="2" id="KW-0677">Repeat</keyword>
<sequence length="405" mass="45425">MRRGKKTIQEEGQVEDGVEKDDTSIVSLLSSAHTDYLLSPSGGQVKASELQGKVVGLYFSANWYMPCHEFTQLLKGVYDQLVRSGAGFEVVFVSFDEDSDAFRRYYASMPWLAIPFSELESKKALSNKFQIEGMPALVLLQAKDGEVLVEEDGVELIYKYGAGAFPFTRERIDWLGKEEREKYDLQTITDLLTSSSRDFLLAASGKQVPVSSLQGKTVGLYFSARWCSPCLKFTPKLISVYANIKEMLLPKEDEDLEVVFVSTDRDQVAFESYFSTMPWLALPFGDPGSRELTKYFDIRSIPCLVILGPDGRTLTKEGRSLVNLHLDKAYPFTQSRIEDLEKQLDEEAKALPTTQTHGRHLHELNLVSQGSGGGPYICCECEEQGSRWAYQCLQCGYEVHPGCAI</sequence>
<evidence type="ECO:0000313" key="10">
    <source>
        <dbReference type="Proteomes" id="UP000652761"/>
    </source>
</evidence>
<dbReference type="PANTHER" id="PTHR13871">
    <property type="entry name" value="THIOREDOXIN"/>
    <property type="match status" value="1"/>
</dbReference>
<reference evidence="9" key="1">
    <citation type="submission" date="2017-07" db="EMBL/GenBank/DDBJ databases">
        <title>Taro Niue Genome Assembly and Annotation.</title>
        <authorList>
            <person name="Atibalentja N."/>
            <person name="Keating K."/>
            <person name="Fields C.J."/>
        </authorList>
    </citation>
    <scope>NUCLEOTIDE SEQUENCE</scope>
    <source>
        <strain evidence="9">Niue_2</strain>
        <tissue evidence="9">Leaf</tissue>
    </source>
</reference>
<evidence type="ECO:0000256" key="4">
    <source>
        <dbReference type="ARBA" id="ARBA00023027"/>
    </source>
</evidence>
<dbReference type="Gene3D" id="3.40.30.10">
    <property type="entry name" value="Glutaredoxin"/>
    <property type="match status" value="2"/>
</dbReference>
<dbReference type="GO" id="GO:0004791">
    <property type="term" value="F:thioredoxin-disulfide reductase (NADPH) activity"/>
    <property type="evidence" value="ECO:0007669"/>
    <property type="project" value="InterPro"/>
</dbReference>
<organism evidence="9 10">
    <name type="scientific">Colocasia esculenta</name>
    <name type="common">Wild taro</name>
    <name type="synonym">Arum esculentum</name>
    <dbReference type="NCBI Taxonomy" id="4460"/>
    <lineage>
        <taxon>Eukaryota</taxon>
        <taxon>Viridiplantae</taxon>
        <taxon>Streptophyta</taxon>
        <taxon>Embryophyta</taxon>
        <taxon>Tracheophyta</taxon>
        <taxon>Spermatophyta</taxon>
        <taxon>Magnoliopsida</taxon>
        <taxon>Liliopsida</taxon>
        <taxon>Araceae</taxon>
        <taxon>Aroideae</taxon>
        <taxon>Colocasieae</taxon>
        <taxon>Colocasia</taxon>
    </lineage>
</organism>
<dbReference type="PROSITE" id="PS51352">
    <property type="entry name" value="THIOREDOXIN_2"/>
    <property type="match status" value="1"/>
</dbReference>
<dbReference type="Pfam" id="PF13905">
    <property type="entry name" value="Thioredoxin_8"/>
    <property type="match status" value="2"/>
</dbReference>
<proteinExistence type="inferred from homology"/>
<dbReference type="InterPro" id="IPR013766">
    <property type="entry name" value="Thioredoxin_domain"/>
</dbReference>
<protein>
    <recommendedName>
        <fullName evidence="1">protein-disulfide reductase</fullName>
        <ecNumber evidence="1">1.8.1.8</ecNumber>
    </recommendedName>
</protein>
<feature type="domain" description="Thioredoxin" evidence="8">
    <location>
        <begin position="190"/>
        <end position="349"/>
    </location>
</feature>
<name>A0A843XIZ3_COLES</name>
<dbReference type="PANTHER" id="PTHR13871:SF7">
    <property type="entry name" value="NUCLEOREDOXIN 2-RELATED"/>
    <property type="match status" value="1"/>
</dbReference>
<dbReference type="InterPro" id="IPR012336">
    <property type="entry name" value="Thioredoxin-like_fold"/>
</dbReference>
<dbReference type="InterPro" id="IPR045870">
    <property type="entry name" value="TryX_NRX_thioredoxin_dom"/>
</dbReference>
<dbReference type="EMBL" id="NMUH01009009">
    <property type="protein sequence ID" value="MQM19549.1"/>
    <property type="molecule type" value="Genomic_DNA"/>
</dbReference>
<dbReference type="SUPFAM" id="SSF57889">
    <property type="entry name" value="Cysteine-rich domain"/>
    <property type="match status" value="1"/>
</dbReference>
<dbReference type="Pfam" id="PF03107">
    <property type="entry name" value="C1_2"/>
    <property type="match status" value="1"/>
</dbReference>
<gene>
    <name evidence="9" type="ORF">Taro_052556</name>
</gene>
<comment type="catalytic activity">
    <reaction evidence="6">
        <text>[protein]-dithiol + NAD(+) = [protein]-disulfide + NADH + H(+)</text>
        <dbReference type="Rhea" id="RHEA:18749"/>
        <dbReference type="Rhea" id="RHEA-COMP:10593"/>
        <dbReference type="Rhea" id="RHEA-COMP:10594"/>
        <dbReference type="ChEBI" id="CHEBI:15378"/>
        <dbReference type="ChEBI" id="CHEBI:29950"/>
        <dbReference type="ChEBI" id="CHEBI:50058"/>
        <dbReference type="ChEBI" id="CHEBI:57540"/>
        <dbReference type="ChEBI" id="CHEBI:57945"/>
        <dbReference type="EC" id="1.8.1.8"/>
    </reaction>
</comment>
<evidence type="ECO:0000256" key="2">
    <source>
        <dbReference type="ARBA" id="ARBA00022737"/>
    </source>
</evidence>
<dbReference type="AlphaFoldDB" id="A0A843XIZ3"/>
<evidence type="ECO:0000256" key="6">
    <source>
        <dbReference type="ARBA" id="ARBA00047388"/>
    </source>
</evidence>
<keyword evidence="4" id="KW-0520">NAD</keyword>
<dbReference type="CDD" id="cd03009">
    <property type="entry name" value="TryX_like_TryX_NRX"/>
    <property type="match status" value="1"/>
</dbReference>
<dbReference type="OrthoDB" id="409136at2759"/>
<evidence type="ECO:0000256" key="1">
    <source>
        <dbReference type="ARBA" id="ARBA00012612"/>
    </source>
</evidence>
<dbReference type="SMR" id="A0A843XIZ3"/>
<dbReference type="InterPro" id="IPR004146">
    <property type="entry name" value="DC1"/>
</dbReference>
<dbReference type="InterPro" id="IPR036249">
    <property type="entry name" value="Thioredoxin-like_sf"/>
</dbReference>
<evidence type="ECO:0000259" key="8">
    <source>
        <dbReference type="PROSITE" id="PS51352"/>
    </source>
</evidence>
<keyword evidence="3" id="KW-0560">Oxidoreductase</keyword>
<dbReference type="CDD" id="cd00029">
    <property type="entry name" value="C1"/>
    <property type="match status" value="1"/>
</dbReference>
<dbReference type="InterPro" id="IPR052259">
    <property type="entry name" value="Nucleoredoxin-like"/>
</dbReference>
<accession>A0A843XIZ3</accession>
<dbReference type="Proteomes" id="UP000652761">
    <property type="component" value="Unassembled WGS sequence"/>
</dbReference>
<comment type="caution">
    <text evidence="9">The sequence shown here is derived from an EMBL/GenBank/DDBJ whole genome shotgun (WGS) entry which is preliminary data.</text>
</comment>
<comment type="similarity">
    <text evidence="5">Belongs to the nucleoredoxin family.</text>
</comment>
<dbReference type="SUPFAM" id="SSF52833">
    <property type="entry name" value="Thioredoxin-like"/>
    <property type="match status" value="2"/>
</dbReference>
<dbReference type="InterPro" id="IPR046349">
    <property type="entry name" value="C1-like_sf"/>
</dbReference>
<evidence type="ECO:0000256" key="7">
    <source>
        <dbReference type="ARBA" id="ARBA00047804"/>
    </source>
</evidence>
<comment type="catalytic activity">
    <reaction evidence="7">
        <text>[protein]-dithiol + NADP(+) = [protein]-disulfide + NADPH + H(+)</text>
        <dbReference type="Rhea" id="RHEA:18753"/>
        <dbReference type="Rhea" id="RHEA-COMP:10593"/>
        <dbReference type="Rhea" id="RHEA-COMP:10594"/>
        <dbReference type="ChEBI" id="CHEBI:15378"/>
        <dbReference type="ChEBI" id="CHEBI:29950"/>
        <dbReference type="ChEBI" id="CHEBI:50058"/>
        <dbReference type="ChEBI" id="CHEBI:57783"/>
        <dbReference type="ChEBI" id="CHEBI:58349"/>
        <dbReference type="EC" id="1.8.1.8"/>
    </reaction>
</comment>